<feature type="disulfide bond" evidence="14">
    <location>
        <begin position="41"/>
        <end position="81"/>
    </location>
</feature>
<feature type="disulfide bond" evidence="14">
    <location>
        <begin position="64"/>
        <end position="97"/>
    </location>
</feature>
<comment type="similarity">
    <text evidence="13">Belongs to the SAT4 family.</text>
</comment>
<feature type="disulfide bond" evidence="14">
    <location>
        <begin position="55"/>
        <end position="62"/>
    </location>
</feature>
<evidence type="ECO:0000313" key="19">
    <source>
        <dbReference type="Proteomes" id="UP001323405"/>
    </source>
</evidence>
<reference evidence="18 19" key="1">
    <citation type="journal article" date="2023" name="bioRxiv">
        <title>High-quality genome assemblies of four members of thePodospora anserinaspecies complex.</title>
        <authorList>
            <person name="Ament-Velasquez S.L."/>
            <person name="Vogan A.A."/>
            <person name="Wallerman O."/>
            <person name="Hartmann F."/>
            <person name="Gautier V."/>
            <person name="Silar P."/>
            <person name="Giraud T."/>
            <person name="Johannesson H."/>
        </authorList>
    </citation>
    <scope>NUCLEOTIDE SEQUENCE [LARGE SCALE GENOMIC DNA]</scope>
    <source>
        <strain evidence="18 19">CBS 415.72m</strain>
    </source>
</reference>
<dbReference type="RefSeq" id="XP_062742393.1">
    <property type="nucleotide sequence ID" value="XM_062883948.1"/>
</dbReference>
<feature type="transmembrane region" description="Helical" evidence="15">
    <location>
        <begin position="263"/>
        <end position="285"/>
    </location>
</feature>
<keyword evidence="19" id="KW-1185">Reference proteome</keyword>
<feature type="transmembrane region" description="Helical" evidence="15">
    <location>
        <begin position="221"/>
        <end position="243"/>
    </location>
</feature>
<protein>
    <recommendedName>
        <fullName evidence="17">CFEM domain-containing protein</fullName>
    </recommendedName>
</protein>
<keyword evidence="14" id="KW-0349">Heme</keyword>
<sequence>MKSPRRFYALVGLCLLVFVNTVAAGAKQVSLEHELLALPPCALPCVVDAIRDAKCSAHDNECICSSARFDKEAHFCVRTHCAPRETLAAKNITYQWCDHPNEGDRTLLPAFSIFLGLAIAAVALRLVARVVTEAWFWWDDLCNFFAIAGCAAYTGLYIEAVHFGMGKDIWFVPFDNITKIMQTYFATMLTYVTTRFFIRASIILFYLRVFPAQSSFRLGKVIVWTGVFNIIYTIAFFFASLLQCQPISAFWTAWEGVGKDQCINLNAMAWSAAATGIAFDLWLLALPFPQLLSLNLHWKKKLMGSMMFLVGAAVIVISLIRLKTINATTRAVNPTKDTVDLSLWSGIEIDVGVICPCLPSFRLLLRKVLPRLMGESTRSYELDPISKGEGGVTVTTKISAHIEPSGNNGIFLRPHKDSNTGRSCESVTGLVELSDEETTTPLIAKPDPHICGLRLNSTKDHPFTSVHAGLDIPTLSLRDHSDYQSFRWGEGECYAMAFADDHTIIIIPPDWRTNLKIITISHNAMKKRADENGCYIRPGQNVGMSANQSVRKLRVPGVIFNSHLSWVDHTRHLRVKVLKTEQYMRRISSSIRGPPTWQMRSLFCSNVRPVLFYAGTAWYLPDNKRHADSWNTALKMLEAAQRQFHRARHDQLSDHYKNLHAISDRPIKVFGNRKYRLIASQHPIIKAYAHAARYHPRLLRWSLSRPPTVPNGTTRNTHSRLLVIDPGLKYVKDINPNLVKGRRSERVFTVDACLLGNHRQPAFRRLGRYDFWIAWVVRLPRYDGNKRSFQCGMVFGAPELDFAAGGELSSML</sequence>
<feature type="signal peptide" evidence="16">
    <location>
        <begin position="1"/>
        <end position="24"/>
    </location>
</feature>
<evidence type="ECO:0000256" key="10">
    <source>
        <dbReference type="ARBA" id="ARBA00023136"/>
    </source>
</evidence>
<evidence type="ECO:0000256" key="5">
    <source>
        <dbReference type="ARBA" id="ARBA00022525"/>
    </source>
</evidence>
<evidence type="ECO:0000256" key="16">
    <source>
        <dbReference type="SAM" id="SignalP"/>
    </source>
</evidence>
<evidence type="ECO:0000256" key="9">
    <source>
        <dbReference type="ARBA" id="ARBA00022989"/>
    </source>
</evidence>
<feature type="disulfide bond" evidence="14">
    <location>
        <begin position="45"/>
        <end position="76"/>
    </location>
</feature>
<evidence type="ECO:0000256" key="15">
    <source>
        <dbReference type="SAM" id="Phobius"/>
    </source>
</evidence>
<dbReference type="SMART" id="SM00747">
    <property type="entry name" value="CFEM"/>
    <property type="match status" value="1"/>
</dbReference>
<dbReference type="Pfam" id="PF05730">
    <property type="entry name" value="CFEM"/>
    <property type="match status" value="1"/>
</dbReference>
<evidence type="ECO:0000256" key="2">
    <source>
        <dbReference type="ARBA" id="ARBA00004589"/>
    </source>
</evidence>
<keyword evidence="6" id="KW-0325">Glycoprotein</keyword>
<keyword evidence="11 14" id="KW-1015">Disulfide bond</keyword>
<name>A0ABR0GCH4_9PEZI</name>
<evidence type="ECO:0000256" key="8">
    <source>
        <dbReference type="ARBA" id="ARBA00022729"/>
    </source>
</evidence>
<evidence type="ECO:0000256" key="1">
    <source>
        <dbReference type="ARBA" id="ARBA00004141"/>
    </source>
</evidence>
<comment type="caution">
    <text evidence="18">The sequence shown here is derived from an EMBL/GenBank/DDBJ whole genome shotgun (WGS) entry which is preliminary data.</text>
</comment>
<evidence type="ECO:0000256" key="12">
    <source>
        <dbReference type="ARBA" id="ARBA00023288"/>
    </source>
</evidence>
<feature type="domain" description="CFEM" evidence="17">
    <location>
        <begin position="14"/>
        <end position="123"/>
    </location>
</feature>
<evidence type="ECO:0000256" key="6">
    <source>
        <dbReference type="ARBA" id="ARBA00022622"/>
    </source>
</evidence>
<feature type="transmembrane region" description="Helical" evidence="15">
    <location>
        <begin position="306"/>
        <end position="322"/>
    </location>
</feature>
<dbReference type="GeneID" id="87903688"/>
<dbReference type="InterPro" id="IPR008427">
    <property type="entry name" value="Extracellular_membr_CFEM_dom"/>
</dbReference>
<dbReference type="InterPro" id="IPR052337">
    <property type="entry name" value="SAT4-like"/>
</dbReference>
<dbReference type="Proteomes" id="UP001323405">
    <property type="component" value="Unassembled WGS sequence"/>
</dbReference>
<keyword evidence="8 16" id="KW-0732">Signal</keyword>
<evidence type="ECO:0000256" key="11">
    <source>
        <dbReference type="ARBA" id="ARBA00023157"/>
    </source>
</evidence>
<proteinExistence type="inferred from homology"/>
<keyword evidence="14" id="KW-0479">Metal-binding</keyword>
<keyword evidence="9 15" id="KW-1133">Transmembrane helix</keyword>
<keyword evidence="12" id="KW-0449">Lipoprotein</keyword>
<feature type="transmembrane region" description="Helical" evidence="15">
    <location>
        <begin position="140"/>
        <end position="164"/>
    </location>
</feature>
<comment type="similarity">
    <text evidence="4">Belongs to the RBT5 family.</text>
</comment>
<evidence type="ECO:0000259" key="17">
    <source>
        <dbReference type="PROSITE" id="PS52012"/>
    </source>
</evidence>
<dbReference type="PANTHER" id="PTHR33048">
    <property type="entry name" value="PTH11-LIKE INTEGRAL MEMBRANE PROTEIN (AFU_ORTHOLOGUE AFUA_5G11245)"/>
    <property type="match status" value="1"/>
</dbReference>
<dbReference type="Pfam" id="PF20684">
    <property type="entry name" value="Fung_rhodopsin"/>
    <property type="match status" value="1"/>
</dbReference>
<keyword evidence="10 15" id="KW-0472">Membrane</keyword>
<dbReference type="PROSITE" id="PS52012">
    <property type="entry name" value="CFEM"/>
    <property type="match status" value="1"/>
</dbReference>
<keyword evidence="5" id="KW-0964">Secreted</keyword>
<gene>
    <name evidence="18" type="ORF">QC762_0083390</name>
</gene>
<dbReference type="EMBL" id="JAFFHA010000007">
    <property type="protein sequence ID" value="KAK4653418.1"/>
    <property type="molecule type" value="Genomic_DNA"/>
</dbReference>
<organism evidence="18 19">
    <name type="scientific">Podospora pseudocomata</name>
    <dbReference type="NCBI Taxonomy" id="2093779"/>
    <lineage>
        <taxon>Eukaryota</taxon>
        <taxon>Fungi</taxon>
        <taxon>Dikarya</taxon>
        <taxon>Ascomycota</taxon>
        <taxon>Pezizomycotina</taxon>
        <taxon>Sordariomycetes</taxon>
        <taxon>Sordariomycetidae</taxon>
        <taxon>Sordariales</taxon>
        <taxon>Podosporaceae</taxon>
        <taxon>Podospora</taxon>
    </lineage>
</organism>
<dbReference type="InterPro" id="IPR049326">
    <property type="entry name" value="Rhodopsin_dom_fungi"/>
</dbReference>
<dbReference type="PANTHER" id="PTHR33048:SF143">
    <property type="entry name" value="EXTRACELLULAR MEMBRANE PROTEIN CFEM DOMAIN-CONTAINING PROTEIN-RELATED"/>
    <property type="match status" value="1"/>
</dbReference>
<comment type="subcellular location">
    <subcellularLocation>
        <location evidence="2">Membrane</location>
        <topology evidence="2">Lipid-anchor</topology>
        <topology evidence="2">GPI-anchor</topology>
    </subcellularLocation>
    <subcellularLocation>
        <location evidence="1">Membrane</location>
        <topology evidence="1">Multi-pass membrane protein</topology>
    </subcellularLocation>
    <subcellularLocation>
        <location evidence="3">Secreted</location>
    </subcellularLocation>
</comment>
<evidence type="ECO:0000313" key="18">
    <source>
        <dbReference type="EMBL" id="KAK4653418.1"/>
    </source>
</evidence>
<evidence type="ECO:0000256" key="13">
    <source>
        <dbReference type="ARBA" id="ARBA00038359"/>
    </source>
</evidence>
<evidence type="ECO:0000256" key="3">
    <source>
        <dbReference type="ARBA" id="ARBA00004613"/>
    </source>
</evidence>
<evidence type="ECO:0000256" key="7">
    <source>
        <dbReference type="ARBA" id="ARBA00022692"/>
    </source>
</evidence>
<feature type="transmembrane region" description="Helical" evidence="15">
    <location>
        <begin position="184"/>
        <end position="209"/>
    </location>
</feature>
<keyword evidence="7 15" id="KW-0812">Transmembrane</keyword>
<keyword evidence="6" id="KW-0336">GPI-anchor</keyword>
<evidence type="ECO:0000256" key="14">
    <source>
        <dbReference type="PROSITE-ProRule" id="PRU01356"/>
    </source>
</evidence>
<evidence type="ECO:0000256" key="4">
    <source>
        <dbReference type="ARBA" id="ARBA00010031"/>
    </source>
</evidence>
<feature type="transmembrane region" description="Helical" evidence="15">
    <location>
        <begin position="108"/>
        <end position="128"/>
    </location>
</feature>
<feature type="chain" id="PRO_5046026239" description="CFEM domain-containing protein" evidence="16">
    <location>
        <begin position="25"/>
        <end position="812"/>
    </location>
</feature>
<keyword evidence="14" id="KW-0408">Iron</keyword>
<feature type="binding site" description="axial binding residue" evidence="14">
    <location>
        <position position="59"/>
    </location>
    <ligand>
        <name>heme</name>
        <dbReference type="ChEBI" id="CHEBI:30413"/>
    </ligand>
    <ligandPart>
        <name>Fe</name>
        <dbReference type="ChEBI" id="CHEBI:18248"/>
    </ligandPart>
</feature>
<accession>A0ABR0GCH4</accession>